<evidence type="ECO:0008006" key="4">
    <source>
        <dbReference type="Google" id="ProtNLM"/>
    </source>
</evidence>
<dbReference type="AlphaFoldDB" id="A0A848P8J9"/>
<name>A0A848P8J9_9RALS</name>
<dbReference type="InterPro" id="IPR003004">
    <property type="entry name" value="GspF/PilC"/>
</dbReference>
<keyword evidence="1" id="KW-0472">Membrane</keyword>
<feature type="transmembrane region" description="Helical" evidence="1">
    <location>
        <begin position="161"/>
        <end position="188"/>
    </location>
</feature>
<dbReference type="Proteomes" id="UP000575469">
    <property type="component" value="Unassembled WGS sequence"/>
</dbReference>
<keyword evidence="1" id="KW-1133">Transmembrane helix</keyword>
<comment type="caution">
    <text evidence="2">The sequence shown here is derived from an EMBL/GenBank/DDBJ whole genome shotgun (WGS) entry which is preliminary data.</text>
</comment>
<accession>A0A848P8J9</accession>
<feature type="transmembrane region" description="Helical" evidence="1">
    <location>
        <begin position="116"/>
        <end position="141"/>
    </location>
</feature>
<protein>
    <recommendedName>
        <fullName evidence="4">Type II secretion system protein GspF domain-containing protein</fullName>
    </recommendedName>
</protein>
<proteinExistence type="predicted"/>
<feature type="transmembrane region" description="Helical" evidence="1">
    <location>
        <begin position="317"/>
        <end position="340"/>
    </location>
</feature>
<dbReference type="RefSeq" id="WP_169340841.1">
    <property type="nucleotide sequence ID" value="NZ_JABBZM010000017.1"/>
</dbReference>
<keyword evidence="1" id="KW-0812">Transmembrane</keyword>
<gene>
    <name evidence="2" type="ORF">HGR00_18465</name>
</gene>
<dbReference type="EMBL" id="JABBZM010000017">
    <property type="protein sequence ID" value="NMV39898.1"/>
    <property type="molecule type" value="Genomic_DNA"/>
</dbReference>
<dbReference type="InterPro" id="IPR042094">
    <property type="entry name" value="T2SS_GspF_sf"/>
</dbReference>
<evidence type="ECO:0000313" key="3">
    <source>
        <dbReference type="Proteomes" id="UP000575469"/>
    </source>
</evidence>
<evidence type="ECO:0000256" key="1">
    <source>
        <dbReference type="SAM" id="Phobius"/>
    </source>
</evidence>
<dbReference type="PANTHER" id="PTHR30012">
    <property type="entry name" value="GENERAL SECRETION PATHWAY PROTEIN"/>
    <property type="match status" value="1"/>
</dbReference>
<dbReference type="Gene3D" id="1.20.81.30">
    <property type="entry name" value="Type II secretion system (T2SS), domain F"/>
    <property type="match status" value="1"/>
</dbReference>
<organism evidence="2 3">
    <name type="scientific">Ralstonia insidiosa</name>
    <dbReference type="NCBI Taxonomy" id="190721"/>
    <lineage>
        <taxon>Bacteria</taxon>
        <taxon>Pseudomonadati</taxon>
        <taxon>Pseudomonadota</taxon>
        <taxon>Betaproteobacteria</taxon>
        <taxon>Burkholderiales</taxon>
        <taxon>Burkholderiaceae</taxon>
        <taxon>Ralstonia</taxon>
    </lineage>
</organism>
<dbReference type="PANTHER" id="PTHR30012:SF0">
    <property type="entry name" value="TYPE II SECRETION SYSTEM PROTEIN F-RELATED"/>
    <property type="match status" value="1"/>
</dbReference>
<sequence length="354" mass="40483">MNLDFKFKRFLFNAVSSARQEFYKDFASALKAGDATNERLRKLATRARRRRAGWAPLYEHWLRKMRRMPFSRALQHTVPDYEVMVLTAAEEDARLDEAMVYLGDSIKLLGKLRSTYFMSLISPALGFVCILGFFLAYAFLIAPQNLESMPLAKWPPISLTLYSIAMLLTQHGTAILFATASTASLVLWSRANWRGRIRARVERLPVLPWKGYRERQSNNFLVALAILLQSNNHGLKEALTRMRQFASPWLAWHITVMLKRVALTPDTPARALDTGLFSQRLMDRIEDYAERSDFHEALRILAFDDGEKALEAAQVKAIMTGFLAMVIVGMVLGVIVLGGFEFNQAFEQYMRTMR</sequence>
<evidence type="ECO:0000313" key="2">
    <source>
        <dbReference type="EMBL" id="NMV39898.1"/>
    </source>
</evidence>
<reference evidence="2 3" key="1">
    <citation type="submission" date="2020-04" db="EMBL/GenBank/DDBJ databases">
        <title>Ralstonia insidiosa genome sequencing and assembly.</title>
        <authorList>
            <person name="Martins R.C.R."/>
            <person name="Perdigao-Neto L.V."/>
            <person name="Levin A.S.S."/>
            <person name="Costa S.F."/>
        </authorList>
    </citation>
    <scope>NUCLEOTIDE SEQUENCE [LARGE SCALE GENOMIC DNA]</scope>
    <source>
        <strain evidence="2 3">5047</strain>
    </source>
</reference>